<proteinExistence type="predicted"/>
<dbReference type="Proteomes" id="UP000466187">
    <property type="component" value="Chromosome"/>
</dbReference>
<evidence type="ECO:0000313" key="2">
    <source>
        <dbReference type="Proteomes" id="UP000466187"/>
    </source>
</evidence>
<sequence length="55" mass="5457">MSTGFAGIDESAVSSAADDTAVGVMDASVSTVAEIATNAPANRLITEMLPSVRAS</sequence>
<dbReference type="EMBL" id="AP022608">
    <property type="protein sequence ID" value="BBZ19437.1"/>
    <property type="molecule type" value="Genomic_DNA"/>
</dbReference>
<name>A0A7I7WRT5_MYCGU</name>
<gene>
    <name evidence="1" type="ORF">MGAD_37720</name>
</gene>
<evidence type="ECO:0000313" key="1">
    <source>
        <dbReference type="EMBL" id="BBZ19437.1"/>
    </source>
</evidence>
<accession>A0A7I7WRT5</accession>
<organism evidence="1 2">
    <name type="scientific">Mycolicibacterium gadium</name>
    <name type="common">Mycobacterium gadium</name>
    <dbReference type="NCBI Taxonomy" id="1794"/>
    <lineage>
        <taxon>Bacteria</taxon>
        <taxon>Bacillati</taxon>
        <taxon>Actinomycetota</taxon>
        <taxon>Actinomycetes</taxon>
        <taxon>Mycobacteriales</taxon>
        <taxon>Mycobacteriaceae</taxon>
        <taxon>Mycolicibacterium</taxon>
    </lineage>
</organism>
<protein>
    <submittedName>
        <fullName evidence="1">Uncharacterized protein</fullName>
    </submittedName>
</protein>
<reference evidence="1 2" key="1">
    <citation type="journal article" date="2019" name="Emerg. Microbes Infect.">
        <title>Comprehensive subspecies identification of 175 nontuberculous mycobacteria species based on 7547 genomic profiles.</title>
        <authorList>
            <person name="Matsumoto Y."/>
            <person name="Kinjo T."/>
            <person name="Motooka D."/>
            <person name="Nabeya D."/>
            <person name="Jung N."/>
            <person name="Uechi K."/>
            <person name="Horii T."/>
            <person name="Iida T."/>
            <person name="Fujita J."/>
            <person name="Nakamura S."/>
        </authorList>
    </citation>
    <scope>NUCLEOTIDE SEQUENCE [LARGE SCALE GENOMIC DNA]</scope>
    <source>
        <strain evidence="1 2">JCM 12688</strain>
    </source>
</reference>
<dbReference type="AlphaFoldDB" id="A0A7I7WRT5"/>
<dbReference type="KEGG" id="mgad:MGAD_37720"/>